<reference evidence="1 2" key="1">
    <citation type="submission" date="2019-02" db="EMBL/GenBank/DDBJ databases">
        <title>Pedobacter sp. RP-1-13 sp. nov., isolated from Arctic soil.</title>
        <authorList>
            <person name="Dahal R.H."/>
        </authorList>
    </citation>
    <scope>NUCLEOTIDE SEQUENCE [LARGE SCALE GENOMIC DNA]</scope>
    <source>
        <strain evidence="1 2">RP-1-13</strain>
    </source>
</reference>
<comment type="caution">
    <text evidence="1">The sequence shown here is derived from an EMBL/GenBank/DDBJ whole genome shotgun (WGS) entry which is preliminary data.</text>
</comment>
<proteinExistence type="predicted"/>
<dbReference type="RefSeq" id="WP_131555568.1">
    <property type="nucleotide sequence ID" value="NZ_SJSK01000008.1"/>
</dbReference>
<keyword evidence="2" id="KW-1185">Reference proteome</keyword>
<accession>A0A4R0MK16</accession>
<dbReference type="EMBL" id="SJSK01000008">
    <property type="protein sequence ID" value="TCC86950.1"/>
    <property type="molecule type" value="Genomic_DNA"/>
</dbReference>
<dbReference type="AlphaFoldDB" id="A0A4R0MK16"/>
<protein>
    <recommendedName>
        <fullName evidence="3">Lipoprotein</fullName>
    </recommendedName>
</protein>
<organism evidence="1 2">
    <name type="scientific">Pedobacter frigiditerrae</name>
    <dbReference type="NCBI Taxonomy" id="2530452"/>
    <lineage>
        <taxon>Bacteria</taxon>
        <taxon>Pseudomonadati</taxon>
        <taxon>Bacteroidota</taxon>
        <taxon>Sphingobacteriia</taxon>
        <taxon>Sphingobacteriales</taxon>
        <taxon>Sphingobacteriaceae</taxon>
        <taxon>Pedobacter</taxon>
    </lineage>
</organism>
<gene>
    <name evidence="1" type="ORF">EZ428_22350</name>
</gene>
<dbReference type="Proteomes" id="UP000292884">
    <property type="component" value="Unassembled WGS sequence"/>
</dbReference>
<name>A0A4R0MK16_9SPHI</name>
<evidence type="ECO:0000313" key="2">
    <source>
        <dbReference type="Proteomes" id="UP000292884"/>
    </source>
</evidence>
<evidence type="ECO:0000313" key="1">
    <source>
        <dbReference type="EMBL" id="TCC86950.1"/>
    </source>
</evidence>
<dbReference type="OrthoDB" id="5684986at2"/>
<sequence length="183" mass="20439">MKKFFLGLMVCLALGCSDAKQDKVEDAIAKTSDSLNSKLNKLNDTLNKVKDNVAKRIPKVEVNIKRTIPISLQWIGFQNQGKAEVVKQSDGSFTISGEQTNSSNEFLKINGKIKRVSDTQISFMGTIITYVKINNKGVPCEKTGDQLFLKTGDRKYYRLQQMENCSGGKVLDYVDLYDLDGVL</sequence>
<dbReference type="PROSITE" id="PS51257">
    <property type="entry name" value="PROKAR_LIPOPROTEIN"/>
    <property type="match status" value="1"/>
</dbReference>
<evidence type="ECO:0008006" key="3">
    <source>
        <dbReference type="Google" id="ProtNLM"/>
    </source>
</evidence>